<dbReference type="Pfam" id="PF20031">
    <property type="entry name" value="DUF6437"/>
    <property type="match status" value="1"/>
</dbReference>
<gene>
    <name evidence="3" type="ORF">NOG11_14110</name>
</gene>
<feature type="domain" description="DUF64370" evidence="2">
    <location>
        <begin position="1"/>
        <end position="74"/>
    </location>
</feature>
<sequence length="108" mass="11774">MPAKKNPIAELEAHRAKQESLAKKAKQIEADAAQHLGRLVMASKLHAWKLDDLAKVLAKLSELGPEESVRRMSRSEGRASPPSRGDDAKPPVTDKTEGPEREGAENQS</sequence>
<feature type="compositionally biased region" description="Basic and acidic residues" evidence="1">
    <location>
        <begin position="67"/>
        <end position="77"/>
    </location>
</feature>
<feature type="compositionally biased region" description="Basic and acidic residues" evidence="1">
    <location>
        <begin position="84"/>
        <end position="108"/>
    </location>
</feature>
<keyword evidence="4" id="KW-1185">Reference proteome</keyword>
<organism evidence="3 4">
    <name type="scientific">Parvularcula maris</name>
    <dbReference type="NCBI Taxonomy" id="2965077"/>
    <lineage>
        <taxon>Bacteria</taxon>
        <taxon>Pseudomonadati</taxon>
        <taxon>Pseudomonadota</taxon>
        <taxon>Alphaproteobacteria</taxon>
        <taxon>Parvularculales</taxon>
        <taxon>Parvularculaceae</taxon>
        <taxon>Parvularcula</taxon>
    </lineage>
</organism>
<dbReference type="InterPro" id="IPR045496">
    <property type="entry name" value="DUF6437"/>
</dbReference>
<evidence type="ECO:0000256" key="1">
    <source>
        <dbReference type="SAM" id="MobiDB-lite"/>
    </source>
</evidence>
<comment type="caution">
    <text evidence="3">The sequence shown here is derived from an EMBL/GenBank/DDBJ whole genome shotgun (WGS) entry which is preliminary data.</text>
</comment>
<accession>A0A9X2RL68</accession>
<evidence type="ECO:0000313" key="3">
    <source>
        <dbReference type="EMBL" id="MCQ8186513.1"/>
    </source>
</evidence>
<dbReference type="RefSeq" id="WP_256620442.1">
    <property type="nucleotide sequence ID" value="NZ_JANIBC010000020.1"/>
</dbReference>
<reference evidence="3" key="1">
    <citation type="submission" date="2022-07" db="EMBL/GenBank/DDBJ databases">
        <title>Parvularcula maris sp. nov., an algicidal bacterium isolated from seawater.</title>
        <authorList>
            <person name="Li F."/>
        </authorList>
    </citation>
    <scope>NUCLEOTIDE SEQUENCE</scope>
    <source>
        <strain evidence="3">BGMRC 0090</strain>
    </source>
</reference>
<feature type="region of interest" description="Disordered" evidence="1">
    <location>
        <begin position="61"/>
        <end position="108"/>
    </location>
</feature>
<dbReference type="AlphaFoldDB" id="A0A9X2RL68"/>
<evidence type="ECO:0000313" key="4">
    <source>
        <dbReference type="Proteomes" id="UP001142610"/>
    </source>
</evidence>
<proteinExistence type="predicted"/>
<dbReference type="Proteomes" id="UP001142610">
    <property type="component" value="Unassembled WGS sequence"/>
</dbReference>
<evidence type="ECO:0000259" key="2">
    <source>
        <dbReference type="Pfam" id="PF20031"/>
    </source>
</evidence>
<name>A0A9X2RL68_9PROT</name>
<protein>
    <submittedName>
        <fullName evidence="3">DUF6437 family protein</fullName>
    </submittedName>
</protein>
<dbReference type="EMBL" id="JANIBC010000020">
    <property type="protein sequence ID" value="MCQ8186513.1"/>
    <property type="molecule type" value="Genomic_DNA"/>
</dbReference>